<dbReference type="RefSeq" id="XP_047763292.1">
    <property type="nucleotide sequence ID" value="XM_047906598.1"/>
</dbReference>
<dbReference type="GeneID" id="71987328"/>
<organism evidence="2 3">
    <name type="scientific">Passalora fulva</name>
    <name type="common">Tomato leaf mold</name>
    <name type="synonym">Cladosporium fulvum</name>
    <dbReference type="NCBI Taxonomy" id="5499"/>
    <lineage>
        <taxon>Eukaryota</taxon>
        <taxon>Fungi</taxon>
        <taxon>Dikarya</taxon>
        <taxon>Ascomycota</taxon>
        <taxon>Pezizomycotina</taxon>
        <taxon>Dothideomycetes</taxon>
        <taxon>Dothideomycetidae</taxon>
        <taxon>Mycosphaerellales</taxon>
        <taxon>Mycosphaerellaceae</taxon>
        <taxon>Fulvia</taxon>
    </lineage>
</organism>
<dbReference type="KEGG" id="ffu:CLAFUR5_07450"/>
<dbReference type="Proteomes" id="UP000756132">
    <property type="component" value="Chromosome 6"/>
</dbReference>
<feature type="compositionally biased region" description="Basic and acidic residues" evidence="1">
    <location>
        <begin position="52"/>
        <end position="67"/>
    </location>
</feature>
<evidence type="ECO:0000313" key="2">
    <source>
        <dbReference type="EMBL" id="UJO18926.1"/>
    </source>
</evidence>
<reference evidence="2" key="1">
    <citation type="submission" date="2021-12" db="EMBL/GenBank/DDBJ databases">
        <authorList>
            <person name="Zaccaron A."/>
            <person name="Stergiopoulos I."/>
        </authorList>
    </citation>
    <scope>NUCLEOTIDE SEQUENCE</scope>
    <source>
        <strain evidence="2">Race5_Kim</strain>
    </source>
</reference>
<gene>
    <name evidence="2" type="ORF">CLAFUR5_07450</name>
</gene>
<reference evidence="2" key="2">
    <citation type="journal article" date="2022" name="Microb. Genom.">
        <title>A chromosome-scale genome assembly of the tomato pathogen Cladosporium fulvum reveals a compartmentalized genome architecture and the presence of a dispensable chromosome.</title>
        <authorList>
            <person name="Zaccaron A.Z."/>
            <person name="Chen L.H."/>
            <person name="Samaras A."/>
            <person name="Stergiopoulos I."/>
        </authorList>
    </citation>
    <scope>NUCLEOTIDE SEQUENCE</scope>
    <source>
        <strain evidence="2">Race5_Kim</strain>
    </source>
</reference>
<feature type="compositionally biased region" description="Basic and acidic residues" evidence="1">
    <location>
        <begin position="75"/>
        <end position="104"/>
    </location>
</feature>
<name>A0A9Q8UQQ7_PASFU</name>
<feature type="compositionally biased region" description="Acidic residues" evidence="1">
    <location>
        <begin position="170"/>
        <end position="184"/>
    </location>
</feature>
<evidence type="ECO:0000256" key="1">
    <source>
        <dbReference type="SAM" id="MobiDB-lite"/>
    </source>
</evidence>
<accession>A0A9Q8UQQ7</accession>
<keyword evidence="3" id="KW-1185">Reference proteome</keyword>
<sequence>MKIQNSLTALVAASTFAQAMRFPMHNVRDVEGLEGGGNPPPPHLADGGPGPKHLDDDEHRDDIDRNGDGNTLPAHLEDDEHRDDDEHRENDVDRNGDGDTLPEHLEDDEKMAKIKTGMATTCQAISKTETLLCHRTTPTAKQASNRTISTILHMPVSLKSTAIRNGDGNDNNDDGPDGDGDGDGPDGYRNAAGANTFPMLGGLAGVSVAVLLAL</sequence>
<feature type="region of interest" description="Disordered" evidence="1">
    <location>
        <begin position="161"/>
        <end position="190"/>
    </location>
</feature>
<protein>
    <submittedName>
        <fullName evidence="2">Uncharacterized protein</fullName>
    </submittedName>
</protein>
<dbReference type="AlphaFoldDB" id="A0A9Q8UQQ7"/>
<feature type="region of interest" description="Disordered" evidence="1">
    <location>
        <begin position="29"/>
        <end position="106"/>
    </location>
</feature>
<evidence type="ECO:0000313" key="3">
    <source>
        <dbReference type="Proteomes" id="UP000756132"/>
    </source>
</evidence>
<dbReference type="EMBL" id="CP090168">
    <property type="protein sequence ID" value="UJO18926.1"/>
    <property type="molecule type" value="Genomic_DNA"/>
</dbReference>
<proteinExistence type="predicted"/>